<reference evidence="7" key="1">
    <citation type="submission" date="2018-02" db="EMBL/GenBank/DDBJ databases">
        <authorList>
            <person name="Hausmann B."/>
        </authorList>
    </citation>
    <scope>NUCLEOTIDE SEQUENCE [LARGE SCALE GENOMIC DNA]</scope>
    <source>
        <strain evidence="7">Peat soil MAG SbA1</strain>
    </source>
</reference>
<evidence type="ECO:0000259" key="5">
    <source>
        <dbReference type="SMART" id="SM00507"/>
    </source>
</evidence>
<dbReference type="GO" id="GO:0004519">
    <property type="term" value="F:endonuclease activity"/>
    <property type="evidence" value="ECO:0007669"/>
    <property type="project" value="InterPro"/>
</dbReference>
<dbReference type="GO" id="GO:0005829">
    <property type="term" value="C:cytosol"/>
    <property type="evidence" value="ECO:0007669"/>
    <property type="project" value="TreeGrafter"/>
</dbReference>
<proteinExistence type="inferred from homology"/>
<organism evidence="6 7">
    <name type="scientific">Candidatus Sulfotelmatobacter kueseliae</name>
    <dbReference type="NCBI Taxonomy" id="2042962"/>
    <lineage>
        <taxon>Bacteria</taxon>
        <taxon>Pseudomonadati</taxon>
        <taxon>Acidobacteriota</taxon>
        <taxon>Terriglobia</taxon>
        <taxon>Terriglobales</taxon>
        <taxon>Candidatus Korobacteraceae</taxon>
        <taxon>Candidatus Sulfotelmatobacter</taxon>
    </lineage>
</organism>
<evidence type="ECO:0000313" key="7">
    <source>
        <dbReference type="Proteomes" id="UP000238701"/>
    </source>
</evidence>
<dbReference type="AlphaFoldDB" id="A0A2U3KXP9"/>
<dbReference type="CDD" id="cd00085">
    <property type="entry name" value="HNHc"/>
    <property type="match status" value="1"/>
</dbReference>
<gene>
    <name evidence="6" type="ORF">SBA1_530067</name>
</gene>
<dbReference type="InterPro" id="IPR002711">
    <property type="entry name" value="HNH"/>
</dbReference>
<dbReference type="PANTHER" id="PTHR41286">
    <property type="entry name" value="HNH NUCLEASE YAJD-RELATED"/>
    <property type="match status" value="1"/>
</dbReference>
<evidence type="ECO:0000313" key="6">
    <source>
        <dbReference type="EMBL" id="SPF44431.1"/>
    </source>
</evidence>
<name>A0A2U3KXP9_9BACT</name>
<keyword evidence="2" id="KW-0378">Hydrolase</keyword>
<feature type="domain" description="HNH nuclease" evidence="5">
    <location>
        <begin position="20"/>
        <end position="70"/>
    </location>
</feature>
<dbReference type="PANTHER" id="PTHR41286:SF1">
    <property type="entry name" value="HNH NUCLEASE YAJD-RELATED"/>
    <property type="match status" value="1"/>
</dbReference>
<dbReference type="Pfam" id="PF01844">
    <property type="entry name" value="HNH"/>
    <property type="match status" value="1"/>
</dbReference>
<dbReference type="Proteomes" id="UP000238701">
    <property type="component" value="Unassembled WGS sequence"/>
</dbReference>
<dbReference type="Gene3D" id="1.10.30.50">
    <property type="match status" value="1"/>
</dbReference>
<evidence type="ECO:0000256" key="4">
    <source>
        <dbReference type="ARBA" id="ARBA00040194"/>
    </source>
</evidence>
<protein>
    <recommendedName>
        <fullName evidence="4">Putative HNH nuclease YajD</fullName>
    </recommendedName>
</protein>
<sequence>MNVNRLKAARLRLDPIAYEKLRQQVLRRDGWRCQSCGEMSNLEVHHKQFRSHAGNNSEENLITLCTACHTHTHQRDSTSTSVGGKRL</sequence>
<dbReference type="EMBL" id="OMOD01000148">
    <property type="protein sequence ID" value="SPF44431.1"/>
    <property type="molecule type" value="Genomic_DNA"/>
</dbReference>
<dbReference type="InterPro" id="IPR003615">
    <property type="entry name" value="HNH_nuc"/>
</dbReference>
<evidence type="ECO:0000256" key="3">
    <source>
        <dbReference type="ARBA" id="ARBA00038412"/>
    </source>
</evidence>
<evidence type="ECO:0000256" key="1">
    <source>
        <dbReference type="ARBA" id="ARBA00022722"/>
    </source>
</evidence>
<dbReference type="OrthoDB" id="122739at2"/>
<evidence type="ECO:0000256" key="2">
    <source>
        <dbReference type="ARBA" id="ARBA00022801"/>
    </source>
</evidence>
<dbReference type="GO" id="GO:0016787">
    <property type="term" value="F:hydrolase activity"/>
    <property type="evidence" value="ECO:0007669"/>
    <property type="project" value="UniProtKB-KW"/>
</dbReference>
<dbReference type="GO" id="GO:0003676">
    <property type="term" value="F:nucleic acid binding"/>
    <property type="evidence" value="ECO:0007669"/>
    <property type="project" value="InterPro"/>
</dbReference>
<dbReference type="SMART" id="SM00507">
    <property type="entry name" value="HNHc"/>
    <property type="match status" value="1"/>
</dbReference>
<keyword evidence="1" id="KW-0540">Nuclease</keyword>
<accession>A0A2U3KXP9</accession>
<dbReference type="GO" id="GO:0008270">
    <property type="term" value="F:zinc ion binding"/>
    <property type="evidence" value="ECO:0007669"/>
    <property type="project" value="InterPro"/>
</dbReference>
<comment type="similarity">
    <text evidence="3">Belongs to the HNH nuclease family.</text>
</comment>